<dbReference type="AlphaFoldDB" id="A0A6J7H6G2"/>
<evidence type="ECO:0000313" key="1">
    <source>
        <dbReference type="EMBL" id="CAB4635181.1"/>
    </source>
</evidence>
<gene>
    <name evidence="1" type="ORF">UFOPK1908_01707</name>
    <name evidence="2" type="ORF">UFOPK2282_00851</name>
    <name evidence="3" type="ORF">UFOPK3576_01346</name>
</gene>
<name>A0A6J7H6G2_9ZZZZ</name>
<proteinExistence type="predicted"/>
<dbReference type="EMBL" id="CAEZWR010000090">
    <property type="protein sequence ID" value="CAB4666502.1"/>
    <property type="molecule type" value="Genomic_DNA"/>
</dbReference>
<sequence length="109" mass="10858">MNELGAEDAKLVTLARGARGRIGAQQGAAVRDEMGRTYAGATVDRASLKVSALELAVAQAIAAGATSLECAVVVGGTDIDTACVVDLGGSGVPVLLCAADGSVQDRRES</sequence>
<dbReference type="Gene3D" id="3.40.140.10">
    <property type="entry name" value="Cytidine Deaminase, domain 2"/>
    <property type="match status" value="1"/>
</dbReference>
<reference evidence="3" key="1">
    <citation type="submission" date="2020-05" db="EMBL/GenBank/DDBJ databases">
        <authorList>
            <person name="Chiriac C."/>
            <person name="Salcher M."/>
            <person name="Ghai R."/>
            <person name="Kavagutti S V."/>
        </authorList>
    </citation>
    <scope>NUCLEOTIDE SEQUENCE</scope>
</reference>
<dbReference type="EMBL" id="CAEZVB010000168">
    <property type="protein sequence ID" value="CAB4635181.1"/>
    <property type="molecule type" value="Genomic_DNA"/>
</dbReference>
<accession>A0A6J7H6G2</accession>
<evidence type="ECO:0000313" key="2">
    <source>
        <dbReference type="EMBL" id="CAB4666502.1"/>
    </source>
</evidence>
<organism evidence="3">
    <name type="scientific">freshwater metagenome</name>
    <dbReference type="NCBI Taxonomy" id="449393"/>
    <lineage>
        <taxon>unclassified sequences</taxon>
        <taxon>metagenomes</taxon>
        <taxon>ecological metagenomes</taxon>
    </lineage>
</organism>
<dbReference type="GO" id="GO:0003824">
    <property type="term" value="F:catalytic activity"/>
    <property type="evidence" value="ECO:0007669"/>
    <property type="project" value="InterPro"/>
</dbReference>
<dbReference type="SUPFAM" id="SSF53927">
    <property type="entry name" value="Cytidine deaminase-like"/>
    <property type="match status" value="1"/>
</dbReference>
<dbReference type="InterPro" id="IPR016193">
    <property type="entry name" value="Cytidine_deaminase-like"/>
</dbReference>
<evidence type="ECO:0000313" key="3">
    <source>
        <dbReference type="EMBL" id="CAB4914576.1"/>
    </source>
</evidence>
<protein>
    <submittedName>
        <fullName evidence="3">Unannotated protein</fullName>
    </submittedName>
</protein>
<dbReference type="EMBL" id="CAFBMO010000069">
    <property type="protein sequence ID" value="CAB4914576.1"/>
    <property type="molecule type" value="Genomic_DNA"/>
</dbReference>